<proteinExistence type="predicted"/>
<dbReference type="EMBL" id="CP088156">
    <property type="protein sequence ID" value="UFZ07034.1"/>
    <property type="molecule type" value="Genomic_DNA"/>
</dbReference>
<reference evidence="1" key="1">
    <citation type="journal article" date="2024" name="Antonie Van Leeuwenhoek">
        <title>Bradyrhizobium ontarionense sp. nov., a novel bacterial symbiont isolated from Aeschynomene indica (Indian jointvetch), harbours photosynthesis, nitrogen fixation and nitrous oxide (N2O) reductase genes.</title>
        <authorList>
            <person name="Bromfield E.S.P."/>
            <person name="Cloutier S."/>
        </authorList>
    </citation>
    <scope>NUCLEOTIDE SEQUENCE</scope>
    <source>
        <strain evidence="1">A19</strain>
    </source>
</reference>
<organism evidence="1 2">
    <name type="scientific">Bradyrhizobium ontarionense</name>
    <dbReference type="NCBI Taxonomy" id="2898149"/>
    <lineage>
        <taxon>Bacteria</taxon>
        <taxon>Pseudomonadati</taxon>
        <taxon>Pseudomonadota</taxon>
        <taxon>Alphaproteobacteria</taxon>
        <taxon>Hyphomicrobiales</taxon>
        <taxon>Nitrobacteraceae</taxon>
        <taxon>Bradyrhizobium</taxon>
    </lineage>
</organism>
<dbReference type="RefSeq" id="WP_231326487.1">
    <property type="nucleotide sequence ID" value="NZ_CP088156.1"/>
</dbReference>
<accession>A0ABY3RK70</accession>
<evidence type="ECO:0000313" key="2">
    <source>
        <dbReference type="Proteomes" id="UP001431010"/>
    </source>
</evidence>
<gene>
    <name evidence="1" type="ORF">LQG66_12335</name>
</gene>
<name>A0ABY3RK70_9BRAD</name>
<evidence type="ECO:0000313" key="1">
    <source>
        <dbReference type="EMBL" id="UFZ07034.1"/>
    </source>
</evidence>
<sequence>MRTVNVFADGRIERNSIALEERKGDRCPSLVEGPFIETARSIPLGLITALEFEEVWQRGTDTPFWFPDDFPKTVQF</sequence>
<protein>
    <submittedName>
        <fullName evidence="1">Uncharacterized protein</fullName>
    </submittedName>
</protein>
<dbReference type="Proteomes" id="UP001431010">
    <property type="component" value="Chromosome"/>
</dbReference>
<keyword evidence="2" id="KW-1185">Reference proteome</keyword>